<protein>
    <submittedName>
        <fullName evidence="4">Aldo/Keto Reductase</fullName>
    </submittedName>
</protein>
<dbReference type="PANTHER" id="PTHR43827:SF8">
    <property type="entry name" value="ALDO_KETO REDUCTASE FAMILY PROTEIN"/>
    <property type="match status" value="1"/>
</dbReference>
<dbReference type="EMBL" id="FN647885">
    <property type="protein sequence ID" value="CBN78444.1"/>
    <property type="molecule type" value="Genomic_DNA"/>
</dbReference>
<dbReference type="PROSITE" id="PS00062">
    <property type="entry name" value="ALDOKETO_REDUCTASE_2"/>
    <property type="match status" value="1"/>
</dbReference>
<dbReference type="OrthoDB" id="416253at2759"/>
<dbReference type="AlphaFoldDB" id="D8LDN7"/>
<gene>
    <name evidence="4" type="primary">AKR</name>
    <name evidence="4" type="ORF">Esi_0121_0029</name>
</gene>
<dbReference type="InterPro" id="IPR018170">
    <property type="entry name" value="Aldo/ket_reductase_CS"/>
</dbReference>
<dbReference type="EMBL" id="FN649758">
    <property type="protein sequence ID" value="CBN78444.1"/>
    <property type="molecule type" value="Genomic_DNA"/>
</dbReference>
<dbReference type="Proteomes" id="UP000002630">
    <property type="component" value="Linkage Group LG33"/>
</dbReference>
<dbReference type="CDD" id="cd19071">
    <property type="entry name" value="AKR_AKR1-5-like"/>
    <property type="match status" value="1"/>
</dbReference>
<keyword evidence="5" id="KW-1185">Reference proteome</keyword>
<dbReference type="STRING" id="2880.D8LDN7"/>
<reference evidence="4 5" key="1">
    <citation type="journal article" date="2010" name="Nature">
        <title>The Ectocarpus genome and the independent evolution of multicellularity in brown algae.</title>
        <authorList>
            <person name="Cock J.M."/>
            <person name="Sterck L."/>
            <person name="Rouze P."/>
            <person name="Scornet D."/>
            <person name="Allen A.E."/>
            <person name="Amoutzias G."/>
            <person name="Anthouard V."/>
            <person name="Artiguenave F."/>
            <person name="Aury J.M."/>
            <person name="Badger J.H."/>
            <person name="Beszteri B."/>
            <person name="Billiau K."/>
            <person name="Bonnet E."/>
            <person name="Bothwell J.H."/>
            <person name="Bowler C."/>
            <person name="Boyen C."/>
            <person name="Brownlee C."/>
            <person name="Carrano C.J."/>
            <person name="Charrier B."/>
            <person name="Cho G.Y."/>
            <person name="Coelho S.M."/>
            <person name="Collen J."/>
            <person name="Corre E."/>
            <person name="Da Silva C."/>
            <person name="Delage L."/>
            <person name="Delaroque N."/>
            <person name="Dittami S.M."/>
            <person name="Doulbeau S."/>
            <person name="Elias M."/>
            <person name="Farnham G."/>
            <person name="Gachon C.M."/>
            <person name="Gschloessl B."/>
            <person name="Heesch S."/>
            <person name="Jabbari K."/>
            <person name="Jubin C."/>
            <person name="Kawai H."/>
            <person name="Kimura K."/>
            <person name="Kloareg B."/>
            <person name="Kupper F.C."/>
            <person name="Lang D."/>
            <person name="Le Bail A."/>
            <person name="Leblanc C."/>
            <person name="Lerouge P."/>
            <person name="Lohr M."/>
            <person name="Lopez P.J."/>
            <person name="Martens C."/>
            <person name="Maumus F."/>
            <person name="Michel G."/>
            <person name="Miranda-Saavedra D."/>
            <person name="Morales J."/>
            <person name="Moreau H."/>
            <person name="Motomura T."/>
            <person name="Nagasato C."/>
            <person name="Napoli C.A."/>
            <person name="Nelson D.R."/>
            <person name="Nyvall-Collen P."/>
            <person name="Peters A.F."/>
            <person name="Pommier C."/>
            <person name="Potin P."/>
            <person name="Poulain J."/>
            <person name="Quesneville H."/>
            <person name="Read B."/>
            <person name="Rensing S.A."/>
            <person name="Ritter A."/>
            <person name="Rousvoal S."/>
            <person name="Samanta M."/>
            <person name="Samson G."/>
            <person name="Schroeder D.C."/>
            <person name="Segurens B."/>
            <person name="Strittmatter M."/>
            <person name="Tonon T."/>
            <person name="Tregear J.W."/>
            <person name="Valentin K."/>
            <person name="von Dassow P."/>
            <person name="Yamagishi T."/>
            <person name="Van de Peer Y."/>
            <person name="Wincker P."/>
        </authorList>
    </citation>
    <scope>NUCLEOTIDE SEQUENCE [LARGE SCALE GENOMIC DNA]</scope>
    <source>
        <strain evidence="5">Ec32 / CCAP1310/4</strain>
    </source>
</reference>
<evidence type="ECO:0000256" key="1">
    <source>
        <dbReference type="SAM" id="MobiDB-lite"/>
    </source>
</evidence>
<dbReference type="InterPro" id="IPR020471">
    <property type="entry name" value="AKR"/>
</dbReference>
<evidence type="ECO:0000259" key="3">
    <source>
        <dbReference type="Pfam" id="PF00248"/>
    </source>
</evidence>
<feature type="region of interest" description="Disordered" evidence="1">
    <location>
        <begin position="338"/>
        <end position="364"/>
    </location>
</feature>
<dbReference type="PROSITE" id="PS00063">
    <property type="entry name" value="ALDOKETO_REDUCTASE_3"/>
    <property type="match status" value="1"/>
</dbReference>
<dbReference type="GO" id="GO:0016491">
    <property type="term" value="F:oxidoreductase activity"/>
    <property type="evidence" value="ECO:0007669"/>
    <property type="project" value="InterPro"/>
</dbReference>
<dbReference type="Pfam" id="PF00248">
    <property type="entry name" value="Aldo_ket_red"/>
    <property type="match status" value="1"/>
</dbReference>
<feature type="signal peptide" evidence="2">
    <location>
        <begin position="1"/>
        <end position="29"/>
    </location>
</feature>
<organism evidence="4 5">
    <name type="scientific">Ectocarpus siliculosus</name>
    <name type="common">Brown alga</name>
    <name type="synonym">Conferva siliculosa</name>
    <dbReference type="NCBI Taxonomy" id="2880"/>
    <lineage>
        <taxon>Eukaryota</taxon>
        <taxon>Sar</taxon>
        <taxon>Stramenopiles</taxon>
        <taxon>Ochrophyta</taxon>
        <taxon>PX clade</taxon>
        <taxon>Phaeophyceae</taxon>
        <taxon>Ectocarpales</taxon>
        <taxon>Ectocarpaceae</taxon>
        <taxon>Ectocarpus</taxon>
    </lineage>
</organism>
<proteinExistence type="predicted"/>
<evidence type="ECO:0000313" key="4">
    <source>
        <dbReference type="EMBL" id="CBN78444.1"/>
    </source>
</evidence>
<dbReference type="PANTHER" id="PTHR43827">
    <property type="entry name" value="2,5-DIKETO-D-GLUCONIC ACID REDUCTASE"/>
    <property type="match status" value="1"/>
</dbReference>
<keyword evidence="2" id="KW-0732">Signal</keyword>
<dbReference type="PRINTS" id="PR00069">
    <property type="entry name" value="ALDKETRDTASE"/>
</dbReference>
<dbReference type="InterPro" id="IPR036812">
    <property type="entry name" value="NAD(P)_OxRdtase_dom_sf"/>
</dbReference>
<name>D8LDN7_ECTSI</name>
<feature type="chain" id="PRO_5003117061" evidence="2">
    <location>
        <begin position="30"/>
        <end position="393"/>
    </location>
</feature>
<evidence type="ECO:0000313" key="5">
    <source>
        <dbReference type="Proteomes" id="UP000002630"/>
    </source>
</evidence>
<feature type="domain" description="NADP-dependent oxidoreductase" evidence="3">
    <location>
        <begin position="58"/>
        <end position="328"/>
    </location>
</feature>
<dbReference type="eggNOG" id="KOG1577">
    <property type="taxonomic scope" value="Eukaryota"/>
</dbReference>
<dbReference type="SUPFAM" id="SSF51430">
    <property type="entry name" value="NAD(P)-linked oxidoreductase"/>
    <property type="match status" value="1"/>
</dbReference>
<accession>D8LDN7</accession>
<evidence type="ECO:0000256" key="2">
    <source>
        <dbReference type="SAM" id="SignalP"/>
    </source>
</evidence>
<dbReference type="Gene3D" id="3.20.20.100">
    <property type="entry name" value="NADP-dependent oxidoreductase domain"/>
    <property type="match status" value="1"/>
</dbReference>
<sequence>MPSKVLARAAATFWLMAVLLGGQASSAAGALDAGGEECRTVPQLPSHVQLNNGVSIPRIGFGTAGLGQATEEAVAVALTAGYRHIDTAQAQEWYREGAVGRALKQATSTKTDLSPREEKGESFTAMSGATLLPREHVFVTTKIHPRDFGAERLGAMVEASSSNLQGVDLLLLHAPFCWPGSCPVNPAPWQDAWRQLEDLYSKGAVRAIGVSNFSESLLRELLGMATVAPAAVQNWMDPFHQDRAVRALCAEHGIAYIAYSTLGGQWAHRPSSSSSPNPVSTDPTLITIASAHGTSIQTVALSWALQSGAIILPRSSNLDRIKGNHQAFMKVDGAFSSLRDRGDRQSGDVGDGGDSAKQRCGTAGESNNGVVVEVFLTVDDMRAVDRLDGSIGN</sequence>
<dbReference type="InParanoid" id="D8LDN7"/>
<dbReference type="InterPro" id="IPR023210">
    <property type="entry name" value="NADP_OxRdtase_dom"/>
</dbReference>